<organism evidence="3 4">
    <name type="scientific">Flavilitoribacter nigricans (strain ATCC 23147 / DSM 23189 / NBRC 102662 / NCIMB 1420 / SS-2)</name>
    <name type="common">Lewinella nigricans</name>
    <dbReference type="NCBI Taxonomy" id="1122177"/>
    <lineage>
        <taxon>Bacteria</taxon>
        <taxon>Pseudomonadati</taxon>
        <taxon>Bacteroidota</taxon>
        <taxon>Saprospiria</taxon>
        <taxon>Saprospirales</taxon>
        <taxon>Lewinellaceae</taxon>
        <taxon>Flavilitoribacter</taxon>
    </lineage>
</organism>
<dbReference type="InterPro" id="IPR011009">
    <property type="entry name" value="Kinase-like_dom_sf"/>
</dbReference>
<gene>
    <name evidence="3" type="ORF">CRP01_31745</name>
</gene>
<dbReference type="AlphaFoldDB" id="A0A2D0N1Z7"/>
<dbReference type="Gene3D" id="3.90.1200.10">
    <property type="match status" value="1"/>
</dbReference>
<comment type="caution">
    <text evidence="3">The sequence shown here is derived from an EMBL/GenBank/DDBJ whole genome shotgun (WGS) entry which is preliminary data.</text>
</comment>
<dbReference type="SUPFAM" id="SSF56112">
    <property type="entry name" value="Protein kinase-like (PK-like)"/>
    <property type="match status" value="1"/>
</dbReference>
<dbReference type="EMBL" id="PDUD01000039">
    <property type="protein sequence ID" value="PHN02551.1"/>
    <property type="molecule type" value="Genomic_DNA"/>
</dbReference>
<keyword evidence="4" id="KW-1185">Reference proteome</keyword>
<evidence type="ECO:0000313" key="4">
    <source>
        <dbReference type="Proteomes" id="UP000223913"/>
    </source>
</evidence>
<dbReference type="OrthoDB" id="4030632at2"/>
<dbReference type="PANTHER" id="PTHR21064:SF6">
    <property type="entry name" value="AMINOGLYCOSIDE PHOSPHOTRANSFERASE DOMAIN-CONTAINING PROTEIN"/>
    <property type="match status" value="1"/>
</dbReference>
<dbReference type="InterPro" id="IPR002575">
    <property type="entry name" value="Aminoglycoside_PTrfase"/>
</dbReference>
<name>A0A2D0N1Z7_FLAN2</name>
<dbReference type="Pfam" id="PF01636">
    <property type="entry name" value="APH"/>
    <property type="match status" value="1"/>
</dbReference>
<evidence type="ECO:0000313" key="3">
    <source>
        <dbReference type="EMBL" id="PHN02551.1"/>
    </source>
</evidence>
<dbReference type="InterPro" id="IPR050249">
    <property type="entry name" value="Pseudomonas-type_ThrB"/>
</dbReference>
<protein>
    <recommendedName>
        <fullName evidence="2">Aminoglycoside phosphotransferase domain-containing protein</fullName>
    </recommendedName>
</protein>
<dbReference type="RefSeq" id="WP_099154096.1">
    <property type="nucleotide sequence ID" value="NZ_PDUD01000039.1"/>
</dbReference>
<dbReference type="GO" id="GO:0009088">
    <property type="term" value="P:threonine biosynthetic process"/>
    <property type="evidence" value="ECO:0007669"/>
    <property type="project" value="TreeGrafter"/>
</dbReference>
<evidence type="ECO:0000256" key="1">
    <source>
        <dbReference type="ARBA" id="ARBA00038240"/>
    </source>
</evidence>
<reference evidence="3 4" key="1">
    <citation type="submission" date="2017-10" db="EMBL/GenBank/DDBJ databases">
        <title>The draft genome sequence of Lewinella nigricans NBRC 102662.</title>
        <authorList>
            <person name="Wang K."/>
        </authorList>
    </citation>
    <scope>NUCLEOTIDE SEQUENCE [LARGE SCALE GENOMIC DNA]</scope>
    <source>
        <strain evidence="3 4">NBRC 102662</strain>
    </source>
</reference>
<evidence type="ECO:0000259" key="2">
    <source>
        <dbReference type="Pfam" id="PF01636"/>
    </source>
</evidence>
<dbReference type="GO" id="GO:0004413">
    <property type="term" value="F:homoserine kinase activity"/>
    <property type="evidence" value="ECO:0007669"/>
    <property type="project" value="TreeGrafter"/>
</dbReference>
<dbReference type="PANTHER" id="PTHR21064">
    <property type="entry name" value="AMINOGLYCOSIDE PHOSPHOTRANSFERASE DOMAIN-CONTAINING PROTEIN-RELATED"/>
    <property type="match status" value="1"/>
</dbReference>
<sequence>MNEPADEILKASCGQYNLDHKKAKLVRNHHNYVYECEDKFLKITGANFRSYDEIANQIYFTEQLSRNGIKVVETISTTSGQSCVEIKGAARSFTAMCFRKITGRKFGKEDLNRDHFRRMGKFVGKLHSTANSMKLEASFRKWDEIFINDSAEFLPEKANIRALYERLYAELKTYSEDGKVFGMIHYDFHSGNYLIDQQGDIVLFDFELSCRSWYANEIGVILFWIRRLEKIEKRDELERFFLSEFWQGYESEFEMRQDEKRKIYKFALFRGIQVYGYLEQQFPGNEKVARLKETILESIHLLSRKI</sequence>
<accession>A0A2D0N1Z7</accession>
<dbReference type="Proteomes" id="UP000223913">
    <property type="component" value="Unassembled WGS sequence"/>
</dbReference>
<comment type="similarity">
    <text evidence="1">Belongs to the pseudomonas-type ThrB family.</text>
</comment>
<feature type="domain" description="Aminoglycoside phosphotransferase" evidence="2">
    <location>
        <begin position="30"/>
        <end position="240"/>
    </location>
</feature>
<proteinExistence type="inferred from homology"/>